<accession>A0ACC1PTK5</accession>
<evidence type="ECO:0000313" key="2">
    <source>
        <dbReference type="Proteomes" id="UP001144978"/>
    </source>
</evidence>
<organism evidence="1 2">
    <name type="scientific">Trametes sanguinea</name>
    <dbReference type="NCBI Taxonomy" id="158606"/>
    <lineage>
        <taxon>Eukaryota</taxon>
        <taxon>Fungi</taxon>
        <taxon>Dikarya</taxon>
        <taxon>Basidiomycota</taxon>
        <taxon>Agaricomycotina</taxon>
        <taxon>Agaricomycetes</taxon>
        <taxon>Polyporales</taxon>
        <taxon>Polyporaceae</taxon>
        <taxon>Trametes</taxon>
    </lineage>
</organism>
<dbReference type="Proteomes" id="UP001144978">
    <property type="component" value="Unassembled WGS sequence"/>
</dbReference>
<reference evidence="1" key="1">
    <citation type="submission" date="2022-08" db="EMBL/GenBank/DDBJ databases">
        <title>Genome Sequence of Pycnoporus sanguineus.</title>
        <authorList>
            <person name="Buettner E."/>
        </authorList>
    </citation>
    <scope>NUCLEOTIDE SEQUENCE</scope>
    <source>
        <strain evidence="1">CG-C14</strain>
    </source>
</reference>
<sequence>MWLRLDGTIEVILPNEDTVVVPLERLTRLYDSAEQLEDMWGDDEGTIEEGEDVEVWEMDQDGHWVEGTLDEDEDEWESADEEMDCLINAATRPFKCYRKPISAFYENDRLNAEVSCKTSMGEACPRCTLHPSPICCSLCSPSHPLFAILPPIGETLDKPKVARASQVDSQYRMTAKDTDLRAALHMLRREHTVRLYSLAHLHELGLAR</sequence>
<evidence type="ECO:0000313" key="1">
    <source>
        <dbReference type="EMBL" id="KAJ3000921.1"/>
    </source>
</evidence>
<proteinExistence type="predicted"/>
<gene>
    <name evidence="1" type="ORF">NUW54_g6708</name>
</gene>
<protein>
    <submittedName>
        <fullName evidence="1">Uncharacterized protein</fullName>
    </submittedName>
</protein>
<name>A0ACC1PTK5_9APHY</name>
<comment type="caution">
    <text evidence="1">The sequence shown here is derived from an EMBL/GenBank/DDBJ whole genome shotgun (WGS) entry which is preliminary data.</text>
</comment>
<keyword evidence="2" id="KW-1185">Reference proteome</keyword>
<dbReference type="EMBL" id="JANSHE010001824">
    <property type="protein sequence ID" value="KAJ3000921.1"/>
    <property type="molecule type" value="Genomic_DNA"/>
</dbReference>